<name>A0ACA9KYL8_9GLOM</name>
<organism evidence="1 2">
    <name type="scientific">Acaulospora colombiana</name>
    <dbReference type="NCBI Taxonomy" id="27376"/>
    <lineage>
        <taxon>Eukaryota</taxon>
        <taxon>Fungi</taxon>
        <taxon>Fungi incertae sedis</taxon>
        <taxon>Mucoromycota</taxon>
        <taxon>Glomeromycotina</taxon>
        <taxon>Glomeromycetes</taxon>
        <taxon>Diversisporales</taxon>
        <taxon>Acaulosporaceae</taxon>
        <taxon>Acaulospora</taxon>
    </lineage>
</organism>
<reference evidence="1" key="1">
    <citation type="submission" date="2021-06" db="EMBL/GenBank/DDBJ databases">
        <authorList>
            <person name="Kallberg Y."/>
            <person name="Tangrot J."/>
            <person name="Rosling A."/>
        </authorList>
    </citation>
    <scope>NUCLEOTIDE SEQUENCE</scope>
    <source>
        <strain evidence="1">CL356</strain>
    </source>
</reference>
<sequence>MSQGDRLDAARNFKMYVEKANKDSTSYSHALYSLCALTIQSATAATTGNRLRVQQAFNYYQKAKEAESRYEYLYGRKLEMTDVKRTAVAFFEQKNQKETNKVEKDSTKEAERLAPILQQLFKKCNHCNSLSRRNADGELNNGKLFVCAGCGHVNYCSKECQKKDWKKHKQQCAYLKELTKNG</sequence>
<dbReference type="EMBL" id="CAJVPT010003831">
    <property type="protein sequence ID" value="CAG8500901.1"/>
    <property type="molecule type" value="Genomic_DNA"/>
</dbReference>
<dbReference type="Proteomes" id="UP000789525">
    <property type="component" value="Unassembled WGS sequence"/>
</dbReference>
<evidence type="ECO:0000313" key="2">
    <source>
        <dbReference type="Proteomes" id="UP000789525"/>
    </source>
</evidence>
<proteinExistence type="predicted"/>
<evidence type="ECO:0000313" key="1">
    <source>
        <dbReference type="EMBL" id="CAG8500901.1"/>
    </source>
</evidence>
<comment type="caution">
    <text evidence="1">The sequence shown here is derived from an EMBL/GenBank/DDBJ whole genome shotgun (WGS) entry which is preliminary data.</text>
</comment>
<accession>A0ACA9KYL8</accession>
<gene>
    <name evidence="1" type="ORF">ACOLOM_LOCUS2794</name>
</gene>
<protein>
    <submittedName>
        <fullName evidence="1">5583_t:CDS:1</fullName>
    </submittedName>
</protein>
<keyword evidence="2" id="KW-1185">Reference proteome</keyword>